<keyword evidence="6" id="KW-1185">Reference proteome</keyword>
<dbReference type="InterPro" id="IPR050465">
    <property type="entry name" value="UPF0194_transport"/>
</dbReference>
<sequence>MRASPKPDLPTADPAKLAKADRAPGFAANDSGNAQPRVKSALNRHIGDARTALLAKRQAVVLQVLADFSSEESLENGLIAATNTIKNQLQCTRVSFGLTVKQRIRVVAISQQADVNACTAEAELLAAAMLEASRQDEMISLCASNLGDSRLQAHRLLLAGRPEHQIVSLAVCHEGKCLAVICLERESSISMSTLTLQLIRNVADTLAPLIAARRTSERSLYRHARDSLLSRTSTLVAIQHMKLKLSLISLLALILAASLIQVTYNIKAPAELVPLERRIISAPRDGYIRSVETGAGDNVTAGEVLLQLDTGELRVEQSRWNSELAGTATKFRTAMATRDRREMAILGAESSRLKAQLQLVETQLARSAIKAPVTGVIVSGELSQMVGAPVERGQTLMEIAPPEGYEVYLMVDEKDINRISVADKGYLSLKALSGEQLAFSVSAIHPIGIAEGGFNRFRVQANIERGDAILLPGQTGVGKIDVGSASVLWLMTHEFSDWFRQKYWEWLG</sequence>
<dbReference type="EMBL" id="CP018632">
    <property type="protein sequence ID" value="ASJ70945.1"/>
    <property type="molecule type" value="Genomic_DNA"/>
</dbReference>
<dbReference type="SUPFAM" id="SSF111369">
    <property type="entry name" value="HlyD-like secretion proteins"/>
    <property type="match status" value="1"/>
</dbReference>
<gene>
    <name evidence="5" type="ORF">IMCC3135_04160</name>
</gene>
<keyword evidence="2" id="KW-0175">Coiled coil</keyword>
<evidence type="ECO:0000256" key="1">
    <source>
        <dbReference type="ARBA" id="ARBA00004196"/>
    </source>
</evidence>
<protein>
    <recommendedName>
        <fullName evidence="4">CzcB-like barrel-sandwich hybrid domain-containing protein</fullName>
    </recommendedName>
</protein>
<accession>A0A2Z2NKB3</accession>
<dbReference type="Gene3D" id="2.40.30.170">
    <property type="match status" value="1"/>
</dbReference>
<evidence type="ECO:0000313" key="5">
    <source>
        <dbReference type="EMBL" id="ASJ70945.1"/>
    </source>
</evidence>
<dbReference type="AlphaFoldDB" id="A0A2Z2NKB3"/>
<evidence type="ECO:0000256" key="3">
    <source>
        <dbReference type="SAM" id="MobiDB-lite"/>
    </source>
</evidence>
<feature type="region of interest" description="Disordered" evidence="3">
    <location>
        <begin position="1"/>
        <end position="37"/>
    </location>
</feature>
<evidence type="ECO:0000259" key="4">
    <source>
        <dbReference type="Pfam" id="PF25973"/>
    </source>
</evidence>
<dbReference type="InterPro" id="IPR058647">
    <property type="entry name" value="BSH_CzcB-like"/>
</dbReference>
<dbReference type="GO" id="GO:0030313">
    <property type="term" value="C:cell envelope"/>
    <property type="evidence" value="ECO:0007669"/>
    <property type="project" value="UniProtKB-SubCell"/>
</dbReference>
<comment type="subcellular location">
    <subcellularLocation>
        <location evidence="1">Cell envelope</location>
    </subcellularLocation>
</comment>
<dbReference type="PANTHER" id="PTHR32347">
    <property type="entry name" value="EFFLUX SYSTEM COMPONENT YKNX-RELATED"/>
    <property type="match status" value="1"/>
</dbReference>
<evidence type="ECO:0000256" key="2">
    <source>
        <dbReference type="ARBA" id="ARBA00023054"/>
    </source>
</evidence>
<feature type="domain" description="CzcB-like barrel-sandwich hybrid" evidence="4">
    <location>
        <begin position="280"/>
        <end position="400"/>
    </location>
</feature>
<dbReference type="PANTHER" id="PTHR32347:SF23">
    <property type="entry name" value="BLL5650 PROTEIN"/>
    <property type="match status" value="1"/>
</dbReference>
<name>A0A2Z2NKB3_9GAMM</name>
<dbReference type="KEGG" id="gai:IMCC3135_04160"/>
<organism evidence="5 6">
    <name type="scientific">Granulosicoccus antarcticus IMCC3135</name>
    <dbReference type="NCBI Taxonomy" id="1192854"/>
    <lineage>
        <taxon>Bacteria</taxon>
        <taxon>Pseudomonadati</taxon>
        <taxon>Pseudomonadota</taxon>
        <taxon>Gammaproteobacteria</taxon>
        <taxon>Chromatiales</taxon>
        <taxon>Granulosicoccaceae</taxon>
        <taxon>Granulosicoccus</taxon>
    </lineage>
</organism>
<dbReference type="RefSeq" id="WP_088916437.1">
    <property type="nucleotide sequence ID" value="NZ_CP018632.1"/>
</dbReference>
<evidence type="ECO:0000313" key="6">
    <source>
        <dbReference type="Proteomes" id="UP000250079"/>
    </source>
</evidence>
<dbReference type="Pfam" id="PF25973">
    <property type="entry name" value="BSH_CzcB"/>
    <property type="match status" value="1"/>
</dbReference>
<reference evidence="5 6" key="1">
    <citation type="submission" date="2016-12" db="EMBL/GenBank/DDBJ databases">
        <authorList>
            <person name="Song W.-J."/>
            <person name="Kurnit D.M."/>
        </authorList>
    </citation>
    <scope>NUCLEOTIDE SEQUENCE [LARGE SCALE GENOMIC DNA]</scope>
    <source>
        <strain evidence="5 6">IMCC3135</strain>
    </source>
</reference>
<dbReference type="OrthoDB" id="9806939at2"/>
<proteinExistence type="predicted"/>
<dbReference type="Proteomes" id="UP000250079">
    <property type="component" value="Chromosome"/>
</dbReference>